<proteinExistence type="predicted"/>
<organism evidence="6 7">
    <name type="scientific">Iris pallida</name>
    <name type="common">Sweet iris</name>
    <dbReference type="NCBI Taxonomy" id="29817"/>
    <lineage>
        <taxon>Eukaryota</taxon>
        <taxon>Viridiplantae</taxon>
        <taxon>Streptophyta</taxon>
        <taxon>Embryophyta</taxon>
        <taxon>Tracheophyta</taxon>
        <taxon>Spermatophyta</taxon>
        <taxon>Magnoliopsida</taxon>
        <taxon>Liliopsida</taxon>
        <taxon>Asparagales</taxon>
        <taxon>Iridaceae</taxon>
        <taxon>Iridoideae</taxon>
        <taxon>Irideae</taxon>
        <taxon>Iris</taxon>
    </lineage>
</organism>
<reference evidence="6" key="2">
    <citation type="submission" date="2023-04" db="EMBL/GenBank/DDBJ databases">
        <authorList>
            <person name="Bruccoleri R.E."/>
            <person name="Oakeley E.J."/>
            <person name="Faust A.-M."/>
            <person name="Dessus-Babus S."/>
            <person name="Altorfer M."/>
            <person name="Burckhardt D."/>
            <person name="Oertli M."/>
            <person name="Naumann U."/>
            <person name="Petersen F."/>
            <person name="Wong J."/>
        </authorList>
    </citation>
    <scope>NUCLEOTIDE SEQUENCE</scope>
    <source>
        <strain evidence="6">GSM-AAB239-AS_SAM_17_03QT</strain>
        <tissue evidence="6">Leaf</tissue>
    </source>
</reference>
<dbReference type="InterPro" id="IPR036249">
    <property type="entry name" value="Thioredoxin-like_sf"/>
</dbReference>
<dbReference type="FunFam" id="3.40.30.10:FF:000211">
    <property type="entry name" value="TPR repeat-containing thioredoxin TTL4"/>
    <property type="match status" value="1"/>
</dbReference>
<sequence length="657" mass="71276">MSRSTGESDRFHSLTLDGNNKPYSKDLTDLGSPVSPLRTRPSASSSSSSSSGSLGKHHPPLARISDGAGARKCHSGELSGDSIPKPGHRRSGSGPLIYTAASASASTATSPSAANVLPAGNICPSGRLGKPGVASRAPARTDVLGSGTSNYGHGSVMRAGPAPAGNAGSPSPLSAAGRRTGAGDPQEVTKLGNEHYKKGRLEEALRCYDRAVEICPGNAACRNNRAAALAGLGRLGDAVWESREALRLDPGYSRSHHRLASLHLRLGQIENARKHLLLAGRQPDLLELQKLQSVERHLARCADSRKLTDWKSMLREADAAIAEGADSCPLLMASRAEALLRLQRLIEADSTLSNAVKLERSFPSCSQTKFFGMISDSYMYIVRAKVDMALGRFDDAVKMAEKARQTDSRNVEVTTFLDNVRLVRTARDQGNRFFNTGNFAEASTAYGEGLRHDPSNPVLYCNRAACRSKLGQWEKSIDDCNEALRIQPNYKKALLRRAASYAKLERWTEAVRDYEVLRKELPGDTEVAESLFHAQVSLKTSRGEEVSNMKFGGEVEKITCEEQFQAAISLPGVSVVHFMSASNQQCVQISPVVDSLCTRYPSLNFLKVDVNETATIAKAESVRTVPTFKIYKNGTRVKEMICPNQQVLEYSVRHYGL</sequence>
<dbReference type="InterPro" id="IPR013766">
    <property type="entry name" value="Thioredoxin_domain"/>
</dbReference>
<protein>
    <submittedName>
        <fullName evidence="6">TPR repeat-containing thioredoxin TTL1-like</fullName>
    </submittedName>
</protein>
<evidence type="ECO:0000256" key="1">
    <source>
        <dbReference type="ARBA" id="ARBA00022737"/>
    </source>
</evidence>
<dbReference type="PROSITE" id="PS50005">
    <property type="entry name" value="TPR"/>
    <property type="match status" value="2"/>
</dbReference>
<dbReference type="CDD" id="cd02947">
    <property type="entry name" value="TRX_family"/>
    <property type="match status" value="1"/>
</dbReference>
<evidence type="ECO:0000256" key="4">
    <source>
        <dbReference type="SAM" id="MobiDB-lite"/>
    </source>
</evidence>
<dbReference type="Pfam" id="PF13174">
    <property type="entry name" value="TPR_6"/>
    <property type="match status" value="1"/>
</dbReference>
<dbReference type="Pfam" id="PF00515">
    <property type="entry name" value="TPR_1"/>
    <property type="match status" value="1"/>
</dbReference>
<evidence type="ECO:0000256" key="3">
    <source>
        <dbReference type="PROSITE-ProRule" id="PRU00339"/>
    </source>
</evidence>
<feature type="compositionally biased region" description="Low complexity" evidence="4">
    <location>
        <begin position="159"/>
        <end position="177"/>
    </location>
</feature>
<evidence type="ECO:0000313" key="7">
    <source>
        <dbReference type="Proteomes" id="UP001140949"/>
    </source>
</evidence>
<dbReference type="PANTHER" id="PTHR46050:SF29">
    <property type="entry name" value="TPR REPEAT-CONTAINING THIOREDOXIN TTL4"/>
    <property type="match status" value="1"/>
</dbReference>
<dbReference type="Pfam" id="PF00085">
    <property type="entry name" value="Thioredoxin"/>
    <property type="match status" value="1"/>
</dbReference>
<dbReference type="EMBL" id="JANAVB010019200">
    <property type="protein sequence ID" value="KAJ6828544.1"/>
    <property type="molecule type" value="Genomic_DNA"/>
</dbReference>
<keyword evidence="1" id="KW-0677">Repeat</keyword>
<dbReference type="PANTHER" id="PTHR46050">
    <property type="entry name" value="TPR REPEAT-CONTAINING THIOREDOXIN"/>
    <property type="match status" value="1"/>
</dbReference>
<dbReference type="SMART" id="SM00028">
    <property type="entry name" value="TPR"/>
    <property type="match status" value="7"/>
</dbReference>
<keyword evidence="7" id="KW-1185">Reference proteome</keyword>
<dbReference type="GO" id="GO:0005737">
    <property type="term" value="C:cytoplasm"/>
    <property type="evidence" value="ECO:0007669"/>
    <property type="project" value="TreeGrafter"/>
</dbReference>
<dbReference type="InterPro" id="IPR044534">
    <property type="entry name" value="TTL1-4"/>
</dbReference>
<evidence type="ECO:0000313" key="6">
    <source>
        <dbReference type="EMBL" id="KAJ6828544.1"/>
    </source>
</evidence>
<dbReference type="Pfam" id="PF13414">
    <property type="entry name" value="TPR_11"/>
    <property type="match status" value="1"/>
</dbReference>
<feature type="compositionally biased region" description="Low complexity" evidence="4">
    <location>
        <begin position="42"/>
        <end position="53"/>
    </location>
</feature>
<dbReference type="Gene3D" id="3.40.30.10">
    <property type="entry name" value="Glutaredoxin"/>
    <property type="match status" value="1"/>
</dbReference>
<dbReference type="Gene3D" id="1.25.40.10">
    <property type="entry name" value="Tetratricopeptide repeat domain"/>
    <property type="match status" value="1"/>
</dbReference>
<name>A0AAX6GIL8_IRIPA</name>
<dbReference type="SUPFAM" id="SSF48452">
    <property type="entry name" value="TPR-like"/>
    <property type="match status" value="1"/>
</dbReference>
<feature type="domain" description="Thioredoxin" evidence="5">
    <location>
        <begin position="559"/>
        <end position="645"/>
    </location>
</feature>
<dbReference type="AlphaFoldDB" id="A0AAX6GIL8"/>
<reference evidence="6" key="1">
    <citation type="journal article" date="2023" name="GigaByte">
        <title>Genome assembly of the bearded iris, Iris pallida Lam.</title>
        <authorList>
            <person name="Bruccoleri R.E."/>
            <person name="Oakeley E.J."/>
            <person name="Faust A.M.E."/>
            <person name="Altorfer M."/>
            <person name="Dessus-Babus S."/>
            <person name="Burckhardt D."/>
            <person name="Oertli M."/>
            <person name="Naumann U."/>
            <person name="Petersen F."/>
            <person name="Wong J."/>
        </authorList>
    </citation>
    <scope>NUCLEOTIDE SEQUENCE</scope>
    <source>
        <strain evidence="6">GSM-AAB239-AS_SAM_17_03QT</strain>
    </source>
</reference>
<feature type="compositionally biased region" description="Basic and acidic residues" evidence="4">
    <location>
        <begin position="1"/>
        <end position="12"/>
    </location>
</feature>
<dbReference type="InterPro" id="IPR019734">
    <property type="entry name" value="TPR_rpt"/>
</dbReference>
<keyword evidence="2 3" id="KW-0802">TPR repeat</keyword>
<gene>
    <name evidence="6" type="ORF">M6B38_362295</name>
</gene>
<comment type="caution">
    <text evidence="6">The sequence shown here is derived from an EMBL/GenBank/DDBJ whole genome shotgun (WGS) entry which is preliminary data.</text>
</comment>
<evidence type="ECO:0000259" key="5">
    <source>
        <dbReference type="Pfam" id="PF00085"/>
    </source>
</evidence>
<accession>A0AAX6GIL8</accession>
<dbReference type="InterPro" id="IPR011990">
    <property type="entry name" value="TPR-like_helical_dom_sf"/>
</dbReference>
<feature type="region of interest" description="Disordered" evidence="4">
    <location>
        <begin position="130"/>
        <end position="189"/>
    </location>
</feature>
<evidence type="ECO:0000256" key="2">
    <source>
        <dbReference type="ARBA" id="ARBA00022803"/>
    </source>
</evidence>
<feature type="repeat" description="TPR" evidence="3">
    <location>
        <begin position="185"/>
        <end position="218"/>
    </location>
</feature>
<dbReference type="Proteomes" id="UP001140949">
    <property type="component" value="Unassembled WGS sequence"/>
</dbReference>
<feature type="region of interest" description="Disordered" evidence="4">
    <location>
        <begin position="1"/>
        <end position="95"/>
    </location>
</feature>
<dbReference type="GO" id="GO:0006950">
    <property type="term" value="P:response to stress"/>
    <property type="evidence" value="ECO:0007669"/>
    <property type="project" value="UniProtKB-ARBA"/>
</dbReference>
<feature type="repeat" description="TPR" evidence="3">
    <location>
        <begin position="423"/>
        <end position="456"/>
    </location>
</feature>
<dbReference type="SUPFAM" id="SSF52833">
    <property type="entry name" value="Thioredoxin-like"/>
    <property type="match status" value="1"/>
</dbReference>